<feature type="transmembrane region" description="Helical" evidence="1">
    <location>
        <begin position="88"/>
        <end position="113"/>
    </location>
</feature>
<evidence type="ECO:0000313" key="2">
    <source>
        <dbReference type="EMBL" id="PTM98487.1"/>
    </source>
</evidence>
<dbReference type="EMBL" id="PZZZ01000001">
    <property type="protein sequence ID" value="PTM98487.1"/>
    <property type="molecule type" value="Genomic_DNA"/>
</dbReference>
<name>A0A2T5BHL3_MYCDI</name>
<keyword evidence="3" id="KW-1185">Reference proteome</keyword>
<sequence length="127" mass="13765">MDKDEAHYPPVEPFSTGLRGHCPRCGQGKLFSGFLKVAPRCAACGLDYGFEDSGDGPVVLVLLIVGFIVLAIALWAEVSLGPPLWLHFLLWVPLATVLGLALTRILKGILIALQYRNKARPGEIDRG</sequence>
<protein>
    <submittedName>
        <fullName evidence="2">Uncharacterized protein (DUF983 family)</fullName>
    </submittedName>
</protein>
<dbReference type="OrthoDB" id="9799456at2"/>
<evidence type="ECO:0000313" key="3">
    <source>
        <dbReference type="Proteomes" id="UP000241247"/>
    </source>
</evidence>
<dbReference type="Pfam" id="PF06170">
    <property type="entry name" value="DUF983"/>
    <property type="match status" value="1"/>
</dbReference>
<dbReference type="AlphaFoldDB" id="A0A2T5BHL3"/>
<keyword evidence="1" id="KW-0472">Membrane</keyword>
<feature type="transmembrane region" description="Helical" evidence="1">
    <location>
        <begin position="58"/>
        <end position="76"/>
    </location>
</feature>
<organism evidence="2 3">
    <name type="scientific">Mycoplana dimorpha</name>
    <dbReference type="NCBI Taxonomy" id="28320"/>
    <lineage>
        <taxon>Bacteria</taxon>
        <taxon>Pseudomonadati</taxon>
        <taxon>Pseudomonadota</taxon>
        <taxon>Alphaproteobacteria</taxon>
        <taxon>Hyphomicrobiales</taxon>
        <taxon>Rhizobiaceae</taxon>
        <taxon>Mycoplana</taxon>
    </lineage>
</organism>
<evidence type="ECO:0000256" key="1">
    <source>
        <dbReference type="SAM" id="Phobius"/>
    </source>
</evidence>
<dbReference type="Proteomes" id="UP000241247">
    <property type="component" value="Unassembled WGS sequence"/>
</dbReference>
<dbReference type="InterPro" id="IPR009325">
    <property type="entry name" value="DUF983"/>
</dbReference>
<comment type="caution">
    <text evidence="2">The sequence shown here is derived from an EMBL/GenBank/DDBJ whole genome shotgun (WGS) entry which is preliminary data.</text>
</comment>
<accession>A0A2T5BHL3</accession>
<proteinExistence type="predicted"/>
<reference evidence="2 3" key="1">
    <citation type="submission" date="2018-04" db="EMBL/GenBank/DDBJ databases">
        <title>Genomic Encyclopedia of Type Strains, Phase IV (KMG-IV): sequencing the most valuable type-strain genomes for metagenomic binning, comparative biology and taxonomic classification.</title>
        <authorList>
            <person name="Goeker M."/>
        </authorList>
    </citation>
    <scope>NUCLEOTIDE SEQUENCE [LARGE SCALE GENOMIC DNA]</scope>
    <source>
        <strain evidence="2 3">DSM 7138</strain>
    </source>
</reference>
<dbReference type="RefSeq" id="WP_108000875.1">
    <property type="nucleotide sequence ID" value="NZ_JBHEEX010000008.1"/>
</dbReference>
<gene>
    <name evidence="2" type="ORF">C7449_101150</name>
</gene>
<keyword evidence="1" id="KW-1133">Transmembrane helix</keyword>
<keyword evidence="1" id="KW-0812">Transmembrane</keyword>